<proteinExistence type="predicted"/>
<protein>
    <submittedName>
        <fullName evidence="2">Uncharacterized protein</fullName>
    </submittedName>
</protein>
<keyword evidence="3" id="KW-1185">Reference proteome</keyword>
<evidence type="ECO:0000256" key="1">
    <source>
        <dbReference type="SAM" id="MobiDB-lite"/>
    </source>
</evidence>
<name>A0A010S4G8_9PEZI</name>
<dbReference type="Proteomes" id="UP000020467">
    <property type="component" value="Unassembled WGS sequence"/>
</dbReference>
<reference evidence="2 3" key="1">
    <citation type="submission" date="2014-02" db="EMBL/GenBank/DDBJ databases">
        <title>The genome sequence of Colletotrichum fioriniae PJ7.</title>
        <authorList>
            <person name="Baroncelli R."/>
            <person name="Thon M.R."/>
        </authorList>
    </citation>
    <scope>NUCLEOTIDE SEQUENCE [LARGE SCALE GENOMIC DNA]</scope>
    <source>
        <strain evidence="2 3">PJ7</strain>
    </source>
</reference>
<organism evidence="2 3">
    <name type="scientific">Colletotrichum fioriniae PJ7</name>
    <dbReference type="NCBI Taxonomy" id="1445577"/>
    <lineage>
        <taxon>Eukaryota</taxon>
        <taxon>Fungi</taxon>
        <taxon>Dikarya</taxon>
        <taxon>Ascomycota</taxon>
        <taxon>Pezizomycotina</taxon>
        <taxon>Sordariomycetes</taxon>
        <taxon>Hypocreomycetidae</taxon>
        <taxon>Glomerellales</taxon>
        <taxon>Glomerellaceae</taxon>
        <taxon>Colletotrichum</taxon>
        <taxon>Colletotrichum acutatum species complex</taxon>
    </lineage>
</organism>
<dbReference type="HOGENOM" id="CLU_711740_0_0_1"/>
<evidence type="ECO:0000313" key="2">
    <source>
        <dbReference type="EMBL" id="EXF85539.1"/>
    </source>
</evidence>
<feature type="compositionally biased region" description="Low complexity" evidence="1">
    <location>
        <begin position="62"/>
        <end position="73"/>
    </location>
</feature>
<gene>
    <name evidence="2" type="ORF">CFIO01_09961</name>
</gene>
<dbReference type="OrthoDB" id="4851557at2759"/>
<dbReference type="KEGG" id="cfj:CFIO01_09961"/>
<dbReference type="EMBL" id="JARH01000086">
    <property type="protein sequence ID" value="EXF85539.1"/>
    <property type="molecule type" value="Genomic_DNA"/>
</dbReference>
<feature type="region of interest" description="Disordered" evidence="1">
    <location>
        <begin position="1"/>
        <end position="131"/>
    </location>
</feature>
<feature type="compositionally biased region" description="Polar residues" evidence="1">
    <location>
        <begin position="1"/>
        <end position="16"/>
    </location>
</feature>
<accession>A0A010S4G8</accession>
<comment type="caution">
    <text evidence="2">The sequence shown here is derived from an EMBL/GenBank/DDBJ whole genome shotgun (WGS) entry which is preliminary data.</text>
</comment>
<feature type="compositionally biased region" description="Basic and acidic residues" evidence="1">
    <location>
        <begin position="48"/>
        <end position="60"/>
    </location>
</feature>
<sequence>MQQQQFNDQASGSNASDGDVGAYVHGAQEIQQHQAENNAPDGPAADSPGHDNNLHAHDDDIQQSQQLQAQQHHVSAPNSHPGMIPIAQDPSAQNQHQFAPQAHGQPFGQNQHAHQHMPNAVDAGNPAPNPQSVIMAAHAPQQHQQSQSFGQVLHAQQQVYNAVSAAMPAYNLHNVNMVAQAPQHQMPNAVGAGIPGPNVHNAIMAAQAPQPSLHGAANPRPCSKCRKSGNIAWNTRWQDPDAQPLVCKTFATCNHCKWSPRLQFETAVNWVLRNAPWLLNDVGAYCPCYVGDAGNHWPHPMCITRTRAGARAPAALPAAAPAAAPAAVLAAAPPAPPAAPPAALLGAPPAGFVPNPVAPMAQMGPAAGAAHYDLEDGDSELFVMQDEF</sequence>
<dbReference type="AlphaFoldDB" id="A0A010S4G8"/>
<evidence type="ECO:0000313" key="3">
    <source>
        <dbReference type="Proteomes" id="UP000020467"/>
    </source>
</evidence>